<feature type="compositionally biased region" description="Basic and acidic residues" evidence="1">
    <location>
        <begin position="515"/>
        <end position="524"/>
    </location>
</feature>
<dbReference type="OMA" id="VKSERCA"/>
<dbReference type="GO" id="GO:0048513">
    <property type="term" value="P:animal organ development"/>
    <property type="evidence" value="ECO:0007669"/>
    <property type="project" value="TreeGrafter"/>
</dbReference>
<feature type="region of interest" description="Disordered" evidence="1">
    <location>
        <begin position="185"/>
        <end position="210"/>
    </location>
</feature>
<evidence type="ECO:0000313" key="2">
    <source>
        <dbReference type="Ensembl" id="ENSEEEP00000043801.2"/>
    </source>
</evidence>
<evidence type="ECO:0000256" key="1">
    <source>
        <dbReference type="SAM" id="MobiDB-lite"/>
    </source>
</evidence>
<reference evidence="2" key="5">
    <citation type="submission" date="2025-09" db="UniProtKB">
        <authorList>
            <consortium name="Ensembl"/>
        </authorList>
    </citation>
    <scope>IDENTIFICATION</scope>
</reference>
<feature type="compositionally biased region" description="Basic and acidic residues" evidence="1">
    <location>
        <begin position="724"/>
        <end position="734"/>
    </location>
</feature>
<feature type="compositionally biased region" description="Pro residues" evidence="1">
    <location>
        <begin position="537"/>
        <end position="549"/>
    </location>
</feature>
<gene>
    <name evidence="2" type="primary">sobpb</name>
</gene>
<dbReference type="RefSeq" id="XP_026863307.2">
    <property type="nucleotide sequence ID" value="XM_027007506.2"/>
</dbReference>
<dbReference type="AlphaFoldDB" id="A0A4W4H5L7"/>
<feature type="compositionally biased region" description="Basic and acidic residues" evidence="1">
    <location>
        <begin position="1"/>
        <end position="13"/>
    </location>
</feature>
<dbReference type="Proteomes" id="UP000314983">
    <property type="component" value="Chromosome 7"/>
</dbReference>
<feature type="region of interest" description="Disordered" evidence="1">
    <location>
        <begin position="294"/>
        <end position="370"/>
    </location>
</feature>
<dbReference type="CTD" id="100006088"/>
<dbReference type="GeneID" id="113575796"/>
<feature type="compositionally biased region" description="Basic and acidic residues" evidence="1">
    <location>
        <begin position="604"/>
        <end position="630"/>
    </location>
</feature>
<feature type="compositionally biased region" description="Polar residues" evidence="1">
    <location>
        <begin position="88"/>
        <end position="97"/>
    </location>
</feature>
<dbReference type="Ensembl" id="ENSEEET00000044301.2">
    <property type="protein sequence ID" value="ENSEEEP00000043801.2"/>
    <property type="gene ID" value="ENSEEEG00000020699.2"/>
</dbReference>
<dbReference type="InterPro" id="IPR026092">
    <property type="entry name" value="RAI2/SOBP"/>
</dbReference>
<proteinExistence type="predicted"/>
<dbReference type="STRING" id="8005.ENSEEEP00000043801"/>
<reference evidence="2" key="4">
    <citation type="submission" date="2025-08" db="UniProtKB">
        <authorList>
            <consortium name="Ensembl"/>
        </authorList>
    </citation>
    <scope>IDENTIFICATION</scope>
</reference>
<feature type="region of interest" description="Disordered" evidence="1">
    <location>
        <begin position="604"/>
        <end position="665"/>
    </location>
</feature>
<feature type="region of interest" description="Disordered" evidence="1">
    <location>
        <begin position="515"/>
        <end position="561"/>
    </location>
</feature>
<feature type="compositionally biased region" description="Pro residues" evidence="1">
    <location>
        <begin position="354"/>
        <end position="367"/>
    </location>
</feature>
<feature type="compositionally biased region" description="Low complexity" evidence="1">
    <location>
        <begin position="307"/>
        <end position="335"/>
    </location>
</feature>
<feature type="region of interest" description="Disordered" evidence="1">
    <location>
        <begin position="55"/>
        <end position="122"/>
    </location>
</feature>
<feature type="region of interest" description="Disordered" evidence="1">
    <location>
        <begin position="765"/>
        <end position="790"/>
    </location>
</feature>
<protein>
    <recommendedName>
        <fullName evidence="4">Sine oculis-binding protein homolog</fullName>
    </recommendedName>
</protein>
<dbReference type="KEGG" id="eee:113575796"/>
<reference evidence="2" key="3">
    <citation type="submission" date="2020-05" db="EMBL/GenBank/DDBJ databases">
        <title>Electrophorus electricus (electric eel) genome, fEleEle1, primary haplotype.</title>
        <authorList>
            <person name="Myers G."/>
            <person name="Meyer A."/>
            <person name="Fedrigo O."/>
            <person name="Formenti G."/>
            <person name="Rhie A."/>
            <person name="Tracey A."/>
            <person name="Sims Y."/>
            <person name="Jarvis E.D."/>
        </authorList>
    </citation>
    <scope>NUCLEOTIDE SEQUENCE [LARGE SCALE GENOMIC DNA]</scope>
</reference>
<organism evidence="2 3">
    <name type="scientific">Electrophorus electricus</name>
    <name type="common">Electric eel</name>
    <name type="synonym">Gymnotus electricus</name>
    <dbReference type="NCBI Taxonomy" id="8005"/>
    <lineage>
        <taxon>Eukaryota</taxon>
        <taxon>Metazoa</taxon>
        <taxon>Chordata</taxon>
        <taxon>Craniata</taxon>
        <taxon>Vertebrata</taxon>
        <taxon>Euteleostomi</taxon>
        <taxon>Actinopterygii</taxon>
        <taxon>Neopterygii</taxon>
        <taxon>Teleostei</taxon>
        <taxon>Ostariophysi</taxon>
        <taxon>Gymnotiformes</taxon>
        <taxon>Gymnotoidei</taxon>
        <taxon>Gymnotidae</taxon>
        <taxon>Electrophorus</taxon>
    </lineage>
</organism>
<dbReference type="RefSeq" id="XP_026863308.2">
    <property type="nucleotide sequence ID" value="XM_027007507.2"/>
</dbReference>
<dbReference type="PANTHER" id="PTHR23186:SF5">
    <property type="entry name" value="SINE OCULIS-BINDING PROTEIN HOMOLOG B"/>
    <property type="match status" value="1"/>
</dbReference>
<name>A0A4W4H5L7_ELEEL</name>
<feature type="compositionally biased region" description="Polar residues" evidence="1">
    <location>
        <begin position="267"/>
        <end position="280"/>
    </location>
</feature>
<keyword evidence="3" id="KW-1185">Reference proteome</keyword>
<accession>A0A4W4H5L7</accession>
<feature type="region of interest" description="Disordered" evidence="1">
    <location>
        <begin position="702"/>
        <end position="751"/>
    </location>
</feature>
<dbReference type="GeneTree" id="ENSGT00940000154164"/>
<reference evidence="3" key="1">
    <citation type="journal article" date="2014" name="Science">
        <title>Nonhuman genetics. Genomic basis for the convergent evolution of electric organs.</title>
        <authorList>
            <person name="Gallant J.R."/>
            <person name="Traeger L.L."/>
            <person name="Volkening J.D."/>
            <person name="Moffett H."/>
            <person name="Chen P.H."/>
            <person name="Novina C.D."/>
            <person name="Phillips G.N.Jr."/>
            <person name="Anand R."/>
            <person name="Wells G.B."/>
            <person name="Pinch M."/>
            <person name="Guth R."/>
            <person name="Unguez G.A."/>
            <person name="Albert J.S."/>
            <person name="Zakon H.H."/>
            <person name="Samanta M.P."/>
            <person name="Sussman M.R."/>
        </authorList>
    </citation>
    <scope>NUCLEOTIDE SEQUENCE [LARGE SCALE GENOMIC DNA]</scope>
</reference>
<dbReference type="Pfam" id="PF15279">
    <property type="entry name" value="SOBP"/>
    <property type="match status" value="1"/>
</dbReference>
<reference evidence="3" key="2">
    <citation type="journal article" date="2017" name="Sci. Adv.">
        <title>A tail of two voltages: Proteomic comparison of the three electric organs of the electric eel.</title>
        <authorList>
            <person name="Traeger L.L."/>
            <person name="Sabat G."/>
            <person name="Barrett-Wilt G.A."/>
            <person name="Wells G.B."/>
            <person name="Sussman M.R."/>
        </authorList>
    </citation>
    <scope>NUCLEOTIDE SEQUENCE [LARGE SCALE GENOMIC DNA]</scope>
</reference>
<dbReference type="PANTHER" id="PTHR23186">
    <property type="entry name" value="RETINOIC ACID-INDUCED PROTEIN 2"/>
    <property type="match status" value="1"/>
</dbReference>
<feature type="compositionally biased region" description="Low complexity" evidence="1">
    <location>
        <begin position="651"/>
        <end position="665"/>
    </location>
</feature>
<evidence type="ECO:0008006" key="4">
    <source>
        <dbReference type="Google" id="ProtNLM"/>
    </source>
</evidence>
<feature type="region of interest" description="Disordered" evidence="1">
    <location>
        <begin position="389"/>
        <end position="423"/>
    </location>
</feature>
<dbReference type="GO" id="GO:0005634">
    <property type="term" value="C:nucleus"/>
    <property type="evidence" value="ECO:0007669"/>
    <property type="project" value="TreeGrafter"/>
</dbReference>
<sequence length="867" mass="94379">MPKMEKGRPPENKRSRKPAHPVKREVSQEMKNFAESTMNELLGWYGYDKVELQDSEASDVRSRVRRHHVSVLKENSDPKPCGGENKGMSGSSASNGGRESICFPLSPSSSSSSPRSKDMHSTRAVVPIIKPSVVEEPQSVRIVCVWCQQEGLKRYCLVMGSELKSFCSEKCFAMCRRAYFKRNKAREEDRHADQSPPPPGQTVESPPRLLPKTSGGTRVCDWCKHVRHTKYLDFGAGEERLQFCSTKCLNQYKMDIFYREARAALTATGTGSSPRPTEQDSGPALAARDGHALLTPESWDSPGKALSPKASASVPSTVPAFSSSASSSGRTSVSAQQPRERESSGPPQLQAAGPPGPPAAPPPPAPEQPRLVQNFSRTHFHAQAVHNPAQPLPCELGTSPAQRPAHTSPHVHTPSSRPLHPPHILQPYPGSVLPCPPAYPHPIPPLVPSLGLPCPQTTLLVPYPIIVPLPVPVPIPVPIPMNSGVMGHTRVIRNHGEKEERDAYASSVITADVGREKSEAEIADHSLAGRRVKTERPPSPPEPWSPPFSPQTSQRSSAYPELHNDSLAPTARAAGQRDESTERQVIQRVLRRLPVKQESEAEVRLDFAGHREQEEATSRSRATLDDDASAHRSAMRNTDTFPAPSEDALCSPLTHTSSPTHTLTPVQSTHSSLVLRKALNHCGGNTASVVTPTASILLNHTAAAPSSARSRSLSPTQASSMSSDRLDPSPEHRTHASQIPALPQDSEDVKENLSAGRDLVLKCPCPGEQTDCQTDQSEESRGRAVEGDGLTADEEHTYARSIPPKLREKNAHAFTHKTAAHTLSQLITHTWDKSSHTQPQTVEQGGVHLDAEPALKRRCLCIRDENK</sequence>
<feature type="compositionally biased region" description="Low complexity" evidence="1">
    <location>
        <begin position="702"/>
        <end position="715"/>
    </location>
</feature>
<feature type="region of interest" description="Disordered" evidence="1">
    <location>
        <begin position="266"/>
        <end position="285"/>
    </location>
</feature>
<evidence type="ECO:0000313" key="3">
    <source>
        <dbReference type="Proteomes" id="UP000314983"/>
    </source>
</evidence>
<feature type="region of interest" description="Disordered" evidence="1">
    <location>
        <begin position="1"/>
        <end position="29"/>
    </location>
</feature>